<dbReference type="PANTHER" id="PTHR38111">
    <property type="entry name" value="ZN(2)-C6 FUNGAL-TYPE DOMAIN-CONTAINING PROTEIN-RELATED"/>
    <property type="match status" value="1"/>
</dbReference>
<organism evidence="1 2">
    <name type="scientific">Elasticomyces elasticus</name>
    <dbReference type="NCBI Taxonomy" id="574655"/>
    <lineage>
        <taxon>Eukaryota</taxon>
        <taxon>Fungi</taxon>
        <taxon>Dikarya</taxon>
        <taxon>Ascomycota</taxon>
        <taxon>Pezizomycotina</taxon>
        <taxon>Dothideomycetes</taxon>
        <taxon>Dothideomycetidae</taxon>
        <taxon>Mycosphaerellales</taxon>
        <taxon>Teratosphaeriaceae</taxon>
        <taxon>Elasticomyces</taxon>
    </lineage>
</organism>
<accession>A0AAN7ZYY5</accession>
<proteinExistence type="predicted"/>
<comment type="caution">
    <text evidence="1">The sequence shown here is derived from an EMBL/GenBank/DDBJ whole genome shotgun (WGS) entry which is preliminary data.</text>
</comment>
<reference evidence="1" key="1">
    <citation type="submission" date="2023-08" db="EMBL/GenBank/DDBJ databases">
        <title>Black Yeasts Isolated from many extreme environments.</title>
        <authorList>
            <person name="Coleine C."/>
            <person name="Stajich J.E."/>
            <person name="Selbmann L."/>
        </authorList>
    </citation>
    <scope>NUCLEOTIDE SEQUENCE</scope>
    <source>
        <strain evidence="1">CCFEE 5810</strain>
    </source>
</reference>
<gene>
    <name evidence="1" type="ORF">LTR97_012360</name>
</gene>
<protein>
    <recommendedName>
        <fullName evidence="3">Transcription factor domain-containing protein</fullName>
    </recommendedName>
</protein>
<dbReference type="InterPro" id="IPR053178">
    <property type="entry name" value="Osmoadaptation_assoc"/>
</dbReference>
<dbReference type="AlphaFoldDB" id="A0AAN7ZYY5"/>
<evidence type="ECO:0000313" key="2">
    <source>
        <dbReference type="Proteomes" id="UP001310594"/>
    </source>
</evidence>
<dbReference type="Proteomes" id="UP001310594">
    <property type="component" value="Unassembled WGS sequence"/>
</dbReference>
<evidence type="ECO:0000313" key="1">
    <source>
        <dbReference type="EMBL" id="KAK5690172.1"/>
    </source>
</evidence>
<name>A0AAN7ZYY5_9PEZI</name>
<dbReference type="EMBL" id="JAVRQU010000026">
    <property type="protein sequence ID" value="KAK5690172.1"/>
    <property type="molecule type" value="Genomic_DNA"/>
</dbReference>
<sequence length="455" mass="50290">MFTVLAPTKLYRPSTFPPAPIGRLLTTEATRLAARWVRMIGQESIETCYFSGHSTVYRSLPARIGRDAILDAAATYTVDCHDAFMSGSDFHEKSAHASGIKAMQSMRSALASSEQQTDSVLIATMCLKTSEYIRGIYTYNFQYHALATARILKARWRAGCWGGLERHLLWTCLVEEILEAIHTGTMSELDDSSRVEASKHPSLQDPGDLDSAFGLLAEQLIRVPRLACLLRHVSSGSGPSVVVATLEAAKLARDVYKHVCDSAKLLVGLNYMATDSEHCPSTDTPLSTYIDYPSVQAFTLAIIQSMAQMLICGIILRLLDQSPISLAHLFDAVKVQEEETQAASTIVMSLEYAFRPRPAPPWMLLRIMTPLTLACASWERLERKLQVSASGAPCPAAHATRMRIVCTQMLENIIVQWRTSGGDMLDYAKRLSEASLGGPLMLWMSRGGNRYTEYI</sequence>
<dbReference type="PANTHER" id="PTHR38111:SF2">
    <property type="entry name" value="FINGER DOMAIN PROTEIN, PUTATIVE (AFU_ORTHOLOGUE AFUA_1G01560)-RELATED"/>
    <property type="match status" value="1"/>
</dbReference>
<evidence type="ECO:0008006" key="3">
    <source>
        <dbReference type="Google" id="ProtNLM"/>
    </source>
</evidence>